<dbReference type="Gene3D" id="3.60.15.10">
    <property type="entry name" value="Ribonuclease Z/Hydroxyacylglutathione hydrolase-like"/>
    <property type="match status" value="1"/>
</dbReference>
<feature type="domain" description="Metallo-beta-lactamase" evidence="2">
    <location>
        <begin position="19"/>
        <end position="192"/>
    </location>
</feature>
<dbReference type="Proteomes" id="UP001159405">
    <property type="component" value="Unassembled WGS sequence"/>
</dbReference>
<dbReference type="InterPro" id="IPR044528">
    <property type="entry name" value="POD-like_MBL-fold"/>
</dbReference>
<sequence length="258" mass="28794">MAGSKARAIFRQLFDLESYTYTYLLGCPKTRAAVIIDPVDTQAERDVRILKELDLKLIYAMNTHVHADHVTGTGILKSLTGCKSVISKLSGAKADVFVHEGDTVDFGDQALDVRSTPGHTDGNCWFSHTLRWVLGCLTYVDHINRAAFTGDALLIRACGRTDFQQGERKTLYDSVTSKILSLPEDYLLYPAHDYHGMTVSTVAEELRHNPRLTKSKEEFVQIMKSLGLTKPKKMDEAVPLNIMCGPSQLGESQQRMDQ</sequence>
<protein>
    <recommendedName>
        <fullName evidence="2">Metallo-beta-lactamase domain-containing protein</fullName>
    </recommendedName>
</protein>
<name>A0ABN8QW96_9CNID</name>
<dbReference type="SMART" id="SM00849">
    <property type="entry name" value="Lactamase_B"/>
    <property type="match status" value="1"/>
</dbReference>
<dbReference type="CDD" id="cd07724">
    <property type="entry name" value="POD-like_MBL-fold"/>
    <property type="match status" value="1"/>
</dbReference>
<evidence type="ECO:0000313" key="3">
    <source>
        <dbReference type="EMBL" id="CAH3171294.1"/>
    </source>
</evidence>
<dbReference type="InterPro" id="IPR001279">
    <property type="entry name" value="Metallo-B-lactamas"/>
</dbReference>
<keyword evidence="4" id="KW-1185">Reference proteome</keyword>
<gene>
    <name evidence="3" type="ORF">PLOB_00011739</name>
</gene>
<accession>A0ABN8QW96</accession>
<dbReference type="EMBL" id="CALNXK010000162">
    <property type="protein sequence ID" value="CAH3171294.1"/>
    <property type="molecule type" value="Genomic_DNA"/>
</dbReference>
<dbReference type="InterPro" id="IPR051682">
    <property type="entry name" value="Mito_Persulfide_Diox"/>
</dbReference>
<comment type="caution">
    <text evidence="3">The sequence shown here is derived from an EMBL/GenBank/DDBJ whole genome shotgun (WGS) entry which is preliminary data.</text>
</comment>
<organism evidence="3 4">
    <name type="scientific">Porites lobata</name>
    <dbReference type="NCBI Taxonomy" id="104759"/>
    <lineage>
        <taxon>Eukaryota</taxon>
        <taxon>Metazoa</taxon>
        <taxon>Cnidaria</taxon>
        <taxon>Anthozoa</taxon>
        <taxon>Hexacorallia</taxon>
        <taxon>Scleractinia</taxon>
        <taxon>Fungiina</taxon>
        <taxon>Poritidae</taxon>
        <taxon>Porites</taxon>
    </lineage>
</organism>
<dbReference type="SUPFAM" id="SSF56281">
    <property type="entry name" value="Metallo-hydrolase/oxidoreductase"/>
    <property type="match status" value="1"/>
</dbReference>
<evidence type="ECO:0000256" key="1">
    <source>
        <dbReference type="ARBA" id="ARBA00022723"/>
    </source>
</evidence>
<proteinExistence type="predicted"/>
<dbReference type="PANTHER" id="PTHR43084">
    <property type="entry name" value="PERSULFIDE DIOXYGENASE ETHE1"/>
    <property type="match status" value="1"/>
</dbReference>
<dbReference type="PANTHER" id="PTHR43084:SF1">
    <property type="entry name" value="PERSULFIDE DIOXYGENASE ETHE1, MITOCHONDRIAL"/>
    <property type="match status" value="1"/>
</dbReference>
<dbReference type="InterPro" id="IPR036866">
    <property type="entry name" value="RibonucZ/Hydroxyglut_hydro"/>
</dbReference>
<dbReference type="Pfam" id="PF00753">
    <property type="entry name" value="Lactamase_B"/>
    <property type="match status" value="1"/>
</dbReference>
<reference evidence="3 4" key="1">
    <citation type="submission" date="2022-05" db="EMBL/GenBank/DDBJ databases">
        <authorList>
            <consortium name="Genoscope - CEA"/>
            <person name="William W."/>
        </authorList>
    </citation>
    <scope>NUCLEOTIDE SEQUENCE [LARGE SCALE GENOMIC DNA]</scope>
</reference>
<keyword evidence="1" id="KW-0479">Metal-binding</keyword>
<evidence type="ECO:0000313" key="4">
    <source>
        <dbReference type="Proteomes" id="UP001159405"/>
    </source>
</evidence>
<evidence type="ECO:0000259" key="2">
    <source>
        <dbReference type="SMART" id="SM00849"/>
    </source>
</evidence>